<evidence type="ECO:0000256" key="1">
    <source>
        <dbReference type="ARBA" id="ARBA00004167"/>
    </source>
</evidence>
<dbReference type="PANTHER" id="PTHR11905:SF232">
    <property type="entry name" value="DISINTEGRIN AND METALLOPROTEINASE DOMAIN-CONTAINING PROTEIN 20"/>
    <property type="match status" value="1"/>
</dbReference>
<keyword evidence="3 9" id="KW-1133">Transmembrane helix</keyword>
<dbReference type="SMART" id="SM00050">
    <property type="entry name" value="DISIN"/>
    <property type="match status" value="1"/>
</dbReference>
<dbReference type="AlphaFoldDB" id="A0A8C0X7B0"/>
<evidence type="ECO:0000256" key="8">
    <source>
        <dbReference type="SAM" id="MobiDB-lite"/>
    </source>
</evidence>
<dbReference type="GO" id="GO:0009897">
    <property type="term" value="C:external side of plasma membrane"/>
    <property type="evidence" value="ECO:0007669"/>
    <property type="project" value="TreeGrafter"/>
</dbReference>
<dbReference type="CDD" id="cd04269">
    <property type="entry name" value="ZnMc_adamalysin_II_like"/>
    <property type="match status" value="1"/>
</dbReference>
<evidence type="ECO:0000256" key="3">
    <source>
        <dbReference type="ARBA" id="ARBA00022989"/>
    </source>
</evidence>
<name>A0A8C0X7B0_CASCN</name>
<dbReference type="SUPFAM" id="SSF55486">
    <property type="entry name" value="Metalloproteases ('zincins'), catalytic domain"/>
    <property type="match status" value="1"/>
</dbReference>
<keyword evidence="7" id="KW-0862">Zinc</keyword>
<dbReference type="SUPFAM" id="SSF57552">
    <property type="entry name" value="Blood coagulation inhibitor (disintegrin)"/>
    <property type="match status" value="1"/>
</dbReference>
<dbReference type="Gene3D" id="3.40.390.10">
    <property type="entry name" value="Collagenase (Catalytic Domain)"/>
    <property type="match status" value="1"/>
</dbReference>
<evidence type="ECO:0000259" key="11">
    <source>
        <dbReference type="PROSITE" id="PS50215"/>
    </source>
</evidence>
<feature type="active site" evidence="7">
    <location>
        <position position="353"/>
    </location>
</feature>
<feature type="compositionally biased region" description="Basic and acidic residues" evidence="8">
    <location>
        <begin position="734"/>
        <end position="746"/>
    </location>
</feature>
<feature type="compositionally biased region" description="Basic and acidic residues" evidence="8">
    <location>
        <begin position="753"/>
        <end position="768"/>
    </location>
</feature>
<reference evidence="12" key="1">
    <citation type="submission" date="2023-09" db="UniProtKB">
        <authorList>
            <consortium name="Ensembl"/>
        </authorList>
    </citation>
    <scope>IDENTIFICATION</scope>
</reference>
<dbReference type="GO" id="GO:0046872">
    <property type="term" value="F:metal ion binding"/>
    <property type="evidence" value="ECO:0007669"/>
    <property type="project" value="UniProtKB-KW"/>
</dbReference>
<feature type="domain" description="Peptidase M12B" evidence="11">
    <location>
        <begin position="218"/>
        <end position="410"/>
    </location>
</feature>
<dbReference type="GO" id="GO:0008584">
    <property type="term" value="P:male gonad development"/>
    <property type="evidence" value="ECO:0007669"/>
    <property type="project" value="TreeGrafter"/>
</dbReference>
<dbReference type="PROSITE" id="PS00427">
    <property type="entry name" value="DISINTEGRIN_1"/>
    <property type="match status" value="1"/>
</dbReference>
<evidence type="ECO:0000256" key="7">
    <source>
        <dbReference type="PROSITE-ProRule" id="PRU00276"/>
    </source>
</evidence>
<dbReference type="Pfam" id="PF08516">
    <property type="entry name" value="ADAM_CR"/>
    <property type="match status" value="1"/>
</dbReference>
<dbReference type="GO" id="GO:1990913">
    <property type="term" value="C:sperm head plasma membrane"/>
    <property type="evidence" value="ECO:0007669"/>
    <property type="project" value="TreeGrafter"/>
</dbReference>
<evidence type="ECO:0000256" key="4">
    <source>
        <dbReference type="ARBA" id="ARBA00023136"/>
    </source>
</evidence>
<dbReference type="InterPro" id="IPR036436">
    <property type="entry name" value="Disintegrin_dom_sf"/>
</dbReference>
<keyword evidence="5 7" id="KW-1015">Disulfide bond</keyword>
<feature type="binding site" evidence="7">
    <location>
        <position position="362"/>
    </location>
    <ligand>
        <name>Zn(2+)</name>
        <dbReference type="ChEBI" id="CHEBI:29105"/>
        <note>catalytic</note>
    </ligand>
</feature>
<dbReference type="GO" id="GO:0004222">
    <property type="term" value="F:metalloendopeptidase activity"/>
    <property type="evidence" value="ECO:0007669"/>
    <property type="project" value="InterPro"/>
</dbReference>
<evidence type="ECO:0000256" key="6">
    <source>
        <dbReference type="PROSITE-ProRule" id="PRU00068"/>
    </source>
</evidence>
<dbReference type="InterPro" id="IPR018358">
    <property type="entry name" value="Disintegrin_CS"/>
</dbReference>
<dbReference type="FunFam" id="4.10.70.10:FF:000001">
    <property type="entry name" value="Disintegrin and metalloproteinase domain-containing protein 22"/>
    <property type="match status" value="1"/>
</dbReference>
<feature type="disulfide bond" evidence="6">
    <location>
        <begin position="474"/>
        <end position="494"/>
    </location>
</feature>
<accession>A0A8C0X7B0</accession>
<dbReference type="PROSITE" id="PS50214">
    <property type="entry name" value="DISINTEGRIN_2"/>
    <property type="match status" value="1"/>
</dbReference>
<dbReference type="InterPro" id="IPR006586">
    <property type="entry name" value="ADAM_Cys-rich"/>
</dbReference>
<dbReference type="InterPro" id="IPR002870">
    <property type="entry name" value="Peptidase_M12B_N"/>
</dbReference>
<dbReference type="Pfam" id="PF00200">
    <property type="entry name" value="Disintegrin"/>
    <property type="match status" value="1"/>
</dbReference>
<protein>
    <recommendedName>
        <fullName evidence="13">Disintegrin and metalloproteinase domain-containing protein 25</fullName>
    </recommendedName>
</protein>
<keyword evidence="7" id="KW-0479">Metal-binding</keyword>
<evidence type="ECO:0000256" key="9">
    <source>
        <dbReference type="SAM" id="Phobius"/>
    </source>
</evidence>
<dbReference type="InterPro" id="IPR024079">
    <property type="entry name" value="MetalloPept_cat_dom_sf"/>
</dbReference>
<feature type="binding site" evidence="7">
    <location>
        <position position="356"/>
    </location>
    <ligand>
        <name>Zn(2+)</name>
        <dbReference type="ChEBI" id="CHEBI:29105"/>
        <note>catalytic</note>
    </ligand>
</feature>
<dbReference type="PANTHER" id="PTHR11905">
    <property type="entry name" value="ADAM A DISINTEGRIN AND METALLOPROTEASE DOMAIN"/>
    <property type="match status" value="1"/>
</dbReference>
<feature type="binding site" evidence="7">
    <location>
        <position position="352"/>
    </location>
    <ligand>
        <name>Zn(2+)</name>
        <dbReference type="ChEBI" id="CHEBI:29105"/>
        <note>catalytic</note>
    </ligand>
</feature>
<dbReference type="InterPro" id="IPR001590">
    <property type="entry name" value="Peptidase_M12B"/>
</dbReference>
<dbReference type="GO" id="GO:0006508">
    <property type="term" value="P:proteolysis"/>
    <property type="evidence" value="ECO:0007669"/>
    <property type="project" value="InterPro"/>
</dbReference>
<dbReference type="PRINTS" id="PR00289">
    <property type="entry name" value="DISINTEGRIN"/>
</dbReference>
<dbReference type="Pfam" id="PF01562">
    <property type="entry name" value="Pep_M12B_propep"/>
    <property type="match status" value="1"/>
</dbReference>
<organism evidence="12">
    <name type="scientific">Castor canadensis</name>
    <name type="common">American beaver</name>
    <dbReference type="NCBI Taxonomy" id="51338"/>
    <lineage>
        <taxon>Eukaryota</taxon>
        <taxon>Metazoa</taxon>
        <taxon>Chordata</taxon>
        <taxon>Craniata</taxon>
        <taxon>Vertebrata</taxon>
        <taxon>Euteleostomi</taxon>
        <taxon>Mammalia</taxon>
        <taxon>Eutheria</taxon>
        <taxon>Euarchontoglires</taxon>
        <taxon>Glires</taxon>
        <taxon>Rodentia</taxon>
        <taxon>Castorimorpha</taxon>
        <taxon>Castoridae</taxon>
        <taxon>Castor</taxon>
    </lineage>
</organism>
<dbReference type="Pfam" id="PF01421">
    <property type="entry name" value="Reprolysin"/>
    <property type="match status" value="1"/>
</dbReference>
<evidence type="ECO:0000259" key="10">
    <source>
        <dbReference type="PROSITE" id="PS50214"/>
    </source>
</evidence>
<dbReference type="FunFam" id="3.40.390.10:FF:000002">
    <property type="entry name" value="Disintegrin and metalloproteinase domain-containing protein 22"/>
    <property type="match status" value="1"/>
</dbReference>
<dbReference type="InterPro" id="IPR001762">
    <property type="entry name" value="Disintegrin_dom"/>
</dbReference>
<evidence type="ECO:0000256" key="2">
    <source>
        <dbReference type="ARBA" id="ARBA00022692"/>
    </source>
</evidence>
<evidence type="ECO:0008006" key="13">
    <source>
        <dbReference type="Google" id="ProtNLM"/>
    </source>
</evidence>
<feature type="transmembrane region" description="Helical" evidence="9">
    <location>
        <begin position="702"/>
        <end position="724"/>
    </location>
</feature>
<feature type="region of interest" description="Disordered" evidence="8">
    <location>
        <begin position="734"/>
        <end position="779"/>
    </location>
</feature>
<evidence type="ECO:0000313" key="12">
    <source>
        <dbReference type="Ensembl" id="ENSCCNP00000023640.1"/>
    </source>
</evidence>
<dbReference type="PROSITE" id="PS50215">
    <property type="entry name" value="ADAM_MEPRO"/>
    <property type="match status" value="1"/>
</dbReference>
<dbReference type="Gene3D" id="4.10.70.10">
    <property type="entry name" value="Disintegrin domain"/>
    <property type="match status" value="1"/>
</dbReference>
<keyword evidence="2 9" id="KW-0812">Transmembrane</keyword>
<dbReference type="InterPro" id="IPR034027">
    <property type="entry name" value="Reprolysin_adamalysin"/>
</dbReference>
<proteinExistence type="predicted"/>
<dbReference type="Ensembl" id="ENSCCNT00000030192.1">
    <property type="protein sequence ID" value="ENSCCNP00000023640.1"/>
    <property type="gene ID" value="ENSCCNG00000023209.1"/>
</dbReference>
<comment type="subcellular location">
    <subcellularLocation>
        <location evidence="1">Membrane</location>
        <topology evidence="1">Single-pass membrane protein</topology>
    </subcellularLocation>
</comment>
<feature type="domain" description="Disintegrin" evidence="10">
    <location>
        <begin position="416"/>
        <end position="502"/>
    </location>
</feature>
<comment type="caution">
    <text evidence="7">Lacks conserved residue(s) required for the propagation of feature annotation.</text>
</comment>
<feature type="disulfide bond" evidence="7">
    <location>
        <begin position="369"/>
        <end position="374"/>
    </location>
</feature>
<evidence type="ECO:0000256" key="5">
    <source>
        <dbReference type="ARBA" id="ARBA00023157"/>
    </source>
</evidence>
<keyword evidence="4 9" id="KW-0472">Membrane</keyword>
<dbReference type="SMART" id="SM00608">
    <property type="entry name" value="ACR"/>
    <property type="match status" value="1"/>
</dbReference>
<sequence length="779" mass="87450">SETDQRDSLLPGAPTAGALVHVRVTFLQLGLDVLLFSGWSHSVPAQYHSPPEVVIPLRLTGTSRGMKTPDWLSYSLHFGGQRHFVHMKAKKLLISRHLSVFTYTDQGALLEDQPYVQNDCYYHGYVEGDPQSLVALSTCFGGFQGTLQINDMLYEITPKSLSDTFEHLVYKMDTDETETHPRRCALTEEEIARQLKLQGRDKSISMQSGYEGWWTHRYFLELALVVDHNRFLHRESNTSNVIREVFLILNRVSSLLISLDVDVTLLGLEIWNDKNPMPVNNIGDLLREFCSWRHKSLNSRIKSDLAHLFVQHHYGIYLGLAYVGSVCSSHYGCGVDRILGENVNSFGHTIAHEIGHNLGMAHDESECTCGKGGCIMAPVENNSNKFSNCSYAYLIKTIGKTHCMNMPPNPFMKYTWEHCGNGVVEDGEECDCGSFELCKNDPCCQLGCTLKSGAHCASGLCCKDCQFMPSGTVCREKGNACDLPEWCNGTSPNCPEDVYLQDGIPCLGSGYCYEKRCNNRNEQCRQTFGINARSAPHSCYKELNTRGDRFGNCGITSNTYIRCNRSDILCGRIQCENVTGIPFLREHSTVHQTHLNGVTCWGTDYHRGLTIPDIGEVKDGTECGRAHLCISRKCVHMSNLQKKCWPTSCNMKGVCNNKHHCHCNIEWAPPNCLMNGSGGSIDSGPPPVRKVEVVKKEMEKIYLIWILLVSFCGLSLFLLTIFWVRCILPPKKREQNVETSPEKEELNIQTSPKTEELKVQTSPEEKKQNFPISGNDPKP</sequence>